<name>A0A139QYW0_STROR</name>
<dbReference type="PANTHER" id="PTHR35936:SF19">
    <property type="entry name" value="AMINO-ACID-BINDING PROTEIN YXEM-RELATED"/>
    <property type="match status" value="1"/>
</dbReference>
<dbReference type="EMBL" id="LQZC01000009">
    <property type="protein sequence ID" value="KXU07718.1"/>
    <property type="molecule type" value="Genomic_DNA"/>
</dbReference>
<dbReference type="InterPro" id="IPR001638">
    <property type="entry name" value="Solute-binding_3/MltF_N"/>
</dbReference>
<organism evidence="3 4">
    <name type="scientific">Streptococcus oralis</name>
    <dbReference type="NCBI Taxonomy" id="1303"/>
    <lineage>
        <taxon>Bacteria</taxon>
        <taxon>Bacillati</taxon>
        <taxon>Bacillota</taxon>
        <taxon>Bacilli</taxon>
        <taxon>Lactobacillales</taxon>
        <taxon>Streptococcaceae</taxon>
        <taxon>Streptococcus</taxon>
    </lineage>
</organism>
<comment type="caution">
    <text evidence="3">The sequence shown here is derived from an EMBL/GenBank/DDBJ whole genome shotgun (WGS) entry which is preliminary data.</text>
</comment>
<protein>
    <submittedName>
        <fullName evidence="3">Cysteine ABC transporter, substrate-binding protein</fullName>
    </submittedName>
</protein>
<dbReference type="PANTHER" id="PTHR35936">
    <property type="entry name" value="MEMBRANE-BOUND LYTIC MUREIN TRANSGLYCOSYLASE F"/>
    <property type="match status" value="1"/>
</dbReference>
<keyword evidence="1" id="KW-0732">Signal</keyword>
<dbReference type="Proteomes" id="UP000071369">
    <property type="component" value="Unassembled WGS sequence"/>
</dbReference>
<proteinExistence type="predicted"/>
<dbReference type="AlphaFoldDB" id="A0A139QYW0"/>
<dbReference type="Pfam" id="PF00497">
    <property type="entry name" value="SBP_bac_3"/>
    <property type="match status" value="1"/>
</dbReference>
<reference evidence="3 4" key="1">
    <citation type="submission" date="2016-01" db="EMBL/GenBank/DDBJ databases">
        <title>Highly variable Streptococcus oralis are common among viridans streptococci isolated from primates.</title>
        <authorList>
            <person name="Denapaite D."/>
            <person name="Rieger M."/>
            <person name="Koendgen S."/>
            <person name="Brueckner R."/>
            <person name="Ochigava I."/>
            <person name="Kappeler P."/>
            <person name="Maetz-Rensing K."/>
            <person name="Leendertz F."/>
            <person name="Hakenbeck R."/>
        </authorList>
    </citation>
    <scope>NUCLEOTIDE SEQUENCE [LARGE SCALE GENOMIC DNA]</scope>
    <source>
        <strain evidence="3 4">DD25</strain>
    </source>
</reference>
<sequence>MSNTKERSDKYLYSLVISNNPLVLVRSKKNPLTSIDQIAGKTTQEDTGTSNAQFITNWNQKHLDNPATIQFSGEDIDKRILDLANCEFNYLVFDKVSVQKIIKDRGLDLSVVDLPSADNPNNYIIFSSDQKEFKEQFDKVLKKLYQDGTLEKLTNTYLGGSYLPDQSELK</sequence>
<accession>A0A139QYW0</accession>
<evidence type="ECO:0000313" key="4">
    <source>
        <dbReference type="Proteomes" id="UP000071369"/>
    </source>
</evidence>
<dbReference type="PATRIC" id="fig|1303.86.peg.924"/>
<dbReference type="SUPFAM" id="SSF53850">
    <property type="entry name" value="Periplasmic binding protein-like II"/>
    <property type="match status" value="1"/>
</dbReference>
<evidence type="ECO:0000313" key="3">
    <source>
        <dbReference type="EMBL" id="KXU07718.1"/>
    </source>
</evidence>
<evidence type="ECO:0000256" key="1">
    <source>
        <dbReference type="ARBA" id="ARBA00022729"/>
    </source>
</evidence>
<evidence type="ECO:0000259" key="2">
    <source>
        <dbReference type="Pfam" id="PF00497"/>
    </source>
</evidence>
<feature type="domain" description="Solute-binding protein family 3/N-terminal" evidence="2">
    <location>
        <begin position="1"/>
        <end position="159"/>
    </location>
</feature>
<dbReference type="Gene3D" id="3.40.190.10">
    <property type="entry name" value="Periplasmic binding protein-like II"/>
    <property type="match status" value="2"/>
</dbReference>
<gene>
    <name evidence="3" type="ORF">SORDD25_00898</name>
</gene>